<evidence type="ECO:0000313" key="5">
    <source>
        <dbReference type="Proteomes" id="UP000246004"/>
    </source>
</evidence>
<dbReference type="Proteomes" id="UP000246004">
    <property type="component" value="Unassembled WGS sequence"/>
</dbReference>
<sequence>MNNSKIYFLFITFILILLFGATAISAVDENTTQTPTNDIVSQDLSENITSNNIEKIIKENKVETQTKENKKISKNNTNIQKKSENNYIYVSSKGNTNNDGLDRTTPTTIEKALTNIYNNSVIYFITNTNEDTYYFKTPLNVTTAENNITFTLKGEENKKIIFNGGNETGFLKFKDEGNNITISNIEFRNSKTDCLIFAHNNNLKLDNLTFTENTLEIEDMSKMTELATILDLSYSNILINNTIFKGNFAQNLSSLIVVRNSSNFILNNSVFENNRGVDFSRGIFSKSSYLIIENNTFRYNYFDDQNIMVISYSKIDITSTKFYNNSIKEDGCINIILSEVNFKNSEFTDNKAKNGGVLFIQDSGCNIINSTFSRNNATSSGGAIVFLSGELNIKNSIFKQNTAKYEGGAINLRQADVNILNSTFTDNKATNGGALYITYNDNSSFAQIHSSIFKNNNATSGSVIYSSDYINLTYNTLFSDNLTNMFYSIYNRNYDINNNWWGSNNPNFKILTNNILPKNWITLKISNKTLTNNTQQITIKLQKENPQEVMAECEVNFITNTGNFAQKTMKIKDTITNYYNGNINDCIIKLDHEKINITQKADLGIYVNNITCNLGENININIFINNDTTANTTVKFDNTIIYEGKIKNGILNLTYKIDPKYALSTHNLTIIYPGDNLYKTKTLINKINVRINETKQNTTITPQDNTNTTINTSNSSLPSKYDLRDFNQVTSVKDQGSDGNCWSFSAIAVVESAILKKYNITYDFSENNMKNIMNKYSFMGNPFKEPNQGDSSFVSMGYLLGWFGPINDTEDPYVSDSLISPTLNSTIHIQDIVFADDINQIKKLIMNIGGASSLIFAGKDPLNLYNIVEDEDHAITLIGWDDNYSRYNFKAKDENGNIVNPPGDGAFILKNSWGTDIGDNGYQYISFYDKTFSDHAFAYTVILDDTKKYENIYQYDTVIYVDSMKEDSKKAYKNVYTAKRNETISAVGIYSEKGTNYTIEIYVNNVLKMTQNGNLNYDGFKTIKLNNYIPVIKDDIFTVVIKTTSKTPSGAWIQNPVYKSSNKENQSFIKFGDEEWIDLYDSSTAAPVKVYTKTTPTITTYINPTDDQLIIEANITTQTPGKLIFKANGVTLKDKQGNIIIYNINSNKSIKLAYDLKYNKKQLNFTTVFTTVDYKIVQQKDIQIPTKDIIMQIDPIHGYIGDEIQLNVTITDINKNNITGGKVAFKTNGVTLKDEKGNVLYAKLINGKASITYKIPSSWKNPIITCTFSGTGRYVDGRINTTDVDINITAKITPIPAARNNETITITTTLSDTTINSGRAVYKINGVTIKDEKGNPKYLSVKNGVITLKYTIPENFSNKKYTITFVFSNKNYSNITINETLTIKKSETKQIKNINTTNKLIKTEKRTLIKQN</sequence>
<keyword evidence="4" id="KW-1185">Reference proteome</keyword>
<dbReference type="InterPro" id="IPR012334">
    <property type="entry name" value="Pectin_lyas_fold"/>
</dbReference>
<dbReference type="Proteomes" id="UP000217528">
    <property type="component" value="Unassembled WGS sequence"/>
</dbReference>
<dbReference type="Pfam" id="PF13229">
    <property type="entry name" value="Beta_helix"/>
    <property type="match status" value="1"/>
</dbReference>
<protein>
    <submittedName>
        <fullName evidence="3">Papain family cysteine protease</fullName>
    </submittedName>
</protein>
<dbReference type="OrthoDB" id="78423at2157"/>
<keyword evidence="3" id="KW-0378">Hydrolase</keyword>
<dbReference type="PANTHER" id="PTHR11319">
    <property type="entry name" value="G PROTEIN-COUPLED RECEPTOR-RELATED"/>
    <property type="match status" value="1"/>
</dbReference>
<accession>A0A2A2HCA4</accession>
<dbReference type="Gene3D" id="3.90.70.10">
    <property type="entry name" value="Cysteine proteinases"/>
    <property type="match status" value="1"/>
</dbReference>
<dbReference type="InterPro" id="IPR039448">
    <property type="entry name" value="Beta_helix"/>
</dbReference>
<dbReference type="Pfam" id="PF18560">
    <property type="entry name" value="Lectin_like"/>
    <property type="match status" value="1"/>
</dbReference>
<evidence type="ECO:0000313" key="2">
    <source>
        <dbReference type="EMBL" id="PAV07049.1"/>
    </source>
</evidence>
<dbReference type="GO" id="GO:0008234">
    <property type="term" value="F:cysteine-type peptidase activity"/>
    <property type="evidence" value="ECO:0007669"/>
    <property type="project" value="InterPro"/>
</dbReference>
<dbReference type="InterPro" id="IPR006626">
    <property type="entry name" value="PbH1"/>
</dbReference>
<dbReference type="InterPro" id="IPR038765">
    <property type="entry name" value="Papain-like_cys_pep_sf"/>
</dbReference>
<evidence type="ECO:0000313" key="3">
    <source>
        <dbReference type="EMBL" id="PWL07562.1"/>
    </source>
</evidence>
<feature type="domain" description="Peptidase C1A papain C-terminal" evidence="1">
    <location>
        <begin position="717"/>
        <end position="939"/>
    </location>
</feature>
<dbReference type="InterPro" id="IPR000668">
    <property type="entry name" value="Peptidase_C1A_C"/>
</dbReference>
<dbReference type="Pfam" id="PF00112">
    <property type="entry name" value="Peptidase_C1"/>
    <property type="match status" value="1"/>
</dbReference>
<dbReference type="InterPro" id="IPR011050">
    <property type="entry name" value="Pectin_lyase_fold/virulence"/>
</dbReference>
<name>A0A2A2HCA4_9EURY</name>
<dbReference type="RefSeq" id="WP_095608972.1">
    <property type="nucleotide sequence ID" value="NZ_LMVN01000023.1"/>
</dbReference>
<comment type="caution">
    <text evidence="2">The sequence shown here is derived from an EMBL/GenBank/DDBJ whole genome shotgun (WGS) entry which is preliminary data.</text>
</comment>
<dbReference type="Gene3D" id="2.160.20.10">
    <property type="entry name" value="Single-stranded right-handed beta-helix, Pectin lyase-like"/>
    <property type="match status" value="1"/>
</dbReference>
<dbReference type="SMART" id="SM00710">
    <property type="entry name" value="PbH1"/>
    <property type="match status" value="9"/>
</dbReference>
<dbReference type="GO" id="GO:0006508">
    <property type="term" value="P:proteolysis"/>
    <property type="evidence" value="ECO:0007669"/>
    <property type="project" value="UniProtKB-KW"/>
</dbReference>
<dbReference type="SUPFAM" id="SSF54001">
    <property type="entry name" value="Cysteine proteinases"/>
    <property type="match status" value="1"/>
</dbReference>
<evidence type="ECO:0000259" key="1">
    <source>
        <dbReference type="SMART" id="SM00645"/>
    </source>
</evidence>
<reference evidence="2 4" key="2">
    <citation type="journal article" date="2017" name="BMC Genomics">
        <title>Genomic analysis of methanogenic archaea reveals a shift towards energy conservation.</title>
        <authorList>
            <person name="Gilmore S.P."/>
            <person name="Henske J.K."/>
            <person name="Sexton J.A."/>
            <person name="Solomon K.V."/>
            <person name="Seppala S."/>
            <person name="Yoo J.I."/>
            <person name="Huyett L.M."/>
            <person name="Pressman A."/>
            <person name="Cogan J.Z."/>
            <person name="Kivenson V."/>
            <person name="Peng X."/>
            <person name="Tan Y."/>
            <person name="Valentine D.L."/>
            <person name="O'Malley M.A."/>
        </authorList>
    </citation>
    <scope>NUCLEOTIDE SEQUENCE [LARGE SCALE GENOMIC DNA]</scope>
    <source>
        <strain evidence="2 4">1R-7</strain>
    </source>
</reference>
<organism evidence="2 4">
    <name type="scientific">Methanosphaera cuniculi</name>
    <dbReference type="NCBI Taxonomy" id="1077256"/>
    <lineage>
        <taxon>Archaea</taxon>
        <taxon>Methanobacteriati</taxon>
        <taxon>Methanobacteriota</taxon>
        <taxon>Methanomada group</taxon>
        <taxon>Methanobacteria</taxon>
        <taxon>Methanobacteriales</taxon>
        <taxon>Methanobacteriaceae</taxon>
        <taxon>Methanosphaera</taxon>
    </lineage>
</organism>
<dbReference type="PANTHER" id="PTHR11319:SF35">
    <property type="entry name" value="OUTER MEMBRANE PROTEIN PMPC-RELATED"/>
    <property type="match status" value="1"/>
</dbReference>
<evidence type="ECO:0000313" key="4">
    <source>
        <dbReference type="Proteomes" id="UP000217528"/>
    </source>
</evidence>
<keyword evidence="3" id="KW-0645">Protease</keyword>
<dbReference type="SUPFAM" id="SSF51126">
    <property type="entry name" value="Pectin lyase-like"/>
    <property type="match status" value="2"/>
</dbReference>
<gene>
    <name evidence="2" type="ORF">ASJ82_02125</name>
    <name evidence="3" type="ORF">MSCUN_15370</name>
</gene>
<dbReference type="InterPro" id="IPR040528">
    <property type="entry name" value="Lectin-like"/>
</dbReference>
<reference evidence="3 5" key="1">
    <citation type="submission" date="2016-04" db="EMBL/GenBank/DDBJ databases">
        <title>Genome sequence of Methanosphaera cuniculi DSM 4103.</title>
        <authorList>
            <person name="Poehlein A."/>
            <person name="Seedorf H."/>
            <person name="Daniel R."/>
        </authorList>
    </citation>
    <scope>NUCLEOTIDE SEQUENCE [LARGE SCALE GENOMIC DNA]</scope>
    <source>
        <strain evidence="3 5">DSM 4103</strain>
    </source>
</reference>
<dbReference type="EMBL" id="LWMS01000047">
    <property type="protein sequence ID" value="PWL07562.1"/>
    <property type="molecule type" value="Genomic_DNA"/>
</dbReference>
<dbReference type="SMART" id="SM00645">
    <property type="entry name" value="Pept_C1"/>
    <property type="match status" value="1"/>
</dbReference>
<dbReference type="EMBL" id="LMVN01000023">
    <property type="protein sequence ID" value="PAV07049.1"/>
    <property type="molecule type" value="Genomic_DNA"/>
</dbReference>
<dbReference type="CDD" id="cd02619">
    <property type="entry name" value="Peptidase_C1"/>
    <property type="match status" value="1"/>
</dbReference>
<proteinExistence type="predicted"/>